<evidence type="ECO:0000313" key="2">
    <source>
        <dbReference type="EMBL" id="QTD53425.1"/>
    </source>
</evidence>
<dbReference type="AlphaFoldDB" id="A0A8A4U3V5"/>
<name>A0A8A4U3V5_SULCO</name>
<dbReference type="InterPro" id="IPR010610">
    <property type="entry name" value="EryCIII-like_C"/>
</dbReference>
<dbReference type="GO" id="GO:0016758">
    <property type="term" value="F:hexosyltransferase activity"/>
    <property type="evidence" value="ECO:0007669"/>
    <property type="project" value="UniProtKB-ARBA"/>
</dbReference>
<dbReference type="PANTHER" id="PTHR48050:SF13">
    <property type="entry name" value="STEROL 3-BETA-GLUCOSYLTRANSFERASE UGT80A2"/>
    <property type="match status" value="1"/>
</dbReference>
<proteinExistence type="predicted"/>
<dbReference type="PANTHER" id="PTHR48050">
    <property type="entry name" value="STEROL 3-BETA-GLUCOSYLTRANSFERASE"/>
    <property type="match status" value="1"/>
</dbReference>
<dbReference type="InterPro" id="IPR050426">
    <property type="entry name" value="Glycosyltransferase_28"/>
</dbReference>
<sequence>MNTVMKKLNIGFFTLGTWGDIHFLLPLAEKLKSIGHGVKFCTSAMFEDGVAKKGMDFIAIPPDISKEEVTRLFMETEGEKPEKQAELALSGHLARDIEARFDRCMDIMKSCDFAICHPSDWAAQVAAEVSKKPWIQGYPAPVGIPNKKYVIMGAGPIKMGPLNGAVWKLMKWMFKQSAFKSIIAFGKDRGSTRSDLGFFSMSPYLNLLATSDNLIPFPEKPQHPTVLTGIWSLPKRDYRMSEEVAAFLDHEDAPAVVSFGSMGGDEAHGKEAAKIILEALEKHGMRTIIQRGWGNLSDANANGNVLFVDYIPHEHLFPHAAFVIHHGGAGVTTNATKAGVPQIVVPHGNDQFFWGDTVNKKGLGSKPVARTELNVANISERIGYILENKATLDRNAKEMAEKLNREDGLSQAVKAIDEFAEAHLA</sequence>
<gene>
    <name evidence="2" type="ORF">J3U87_13300</name>
</gene>
<keyword evidence="3" id="KW-1185">Reference proteome</keyword>
<accession>A0A8A4U3V5</accession>
<evidence type="ECO:0000313" key="3">
    <source>
        <dbReference type="Proteomes" id="UP000663929"/>
    </source>
</evidence>
<evidence type="ECO:0000259" key="1">
    <source>
        <dbReference type="Pfam" id="PF06722"/>
    </source>
</evidence>
<dbReference type="Gene3D" id="3.40.50.2000">
    <property type="entry name" value="Glycogen Phosphorylase B"/>
    <property type="match status" value="2"/>
</dbReference>
<dbReference type="Proteomes" id="UP000663929">
    <property type="component" value="Chromosome"/>
</dbReference>
<dbReference type="GO" id="GO:0008194">
    <property type="term" value="F:UDP-glycosyltransferase activity"/>
    <property type="evidence" value="ECO:0007669"/>
    <property type="project" value="InterPro"/>
</dbReference>
<dbReference type="CDD" id="cd03784">
    <property type="entry name" value="GT1_Gtf-like"/>
    <property type="match status" value="1"/>
</dbReference>
<protein>
    <submittedName>
        <fullName evidence="2">Glycosyltransferase family 1 protein</fullName>
    </submittedName>
</protein>
<dbReference type="KEGG" id="scor:J3U87_13300"/>
<dbReference type="Pfam" id="PF06722">
    <property type="entry name" value="EryCIII-like_C"/>
    <property type="match status" value="1"/>
</dbReference>
<dbReference type="EMBL" id="CP071793">
    <property type="protein sequence ID" value="QTD53425.1"/>
    <property type="molecule type" value="Genomic_DNA"/>
</dbReference>
<dbReference type="InterPro" id="IPR002213">
    <property type="entry name" value="UDP_glucos_trans"/>
</dbReference>
<dbReference type="FunFam" id="3.40.50.2000:FF:000009">
    <property type="entry name" value="Sterol 3-beta-glucosyltransferase UGT80A2"/>
    <property type="match status" value="1"/>
</dbReference>
<dbReference type="SUPFAM" id="SSF53756">
    <property type="entry name" value="UDP-Glycosyltransferase/glycogen phosphorylase"/>
    <property type="match status" value="1"/>
</dbReference>
<dbReference type="GO" id="GO:0017000">
    <property type="term" value="P:antibiotic biosynthetic process"/>
    <property type="evidence" value="ECO:0007669"/>
    <property type="project" value="UniProtKB-ARBA"/>
</dbReference>
<organism evidence="2 3">
    <name type="scientific">Sulfidibacter corallicola</name>
    <dbReference type="NCBI Taxonomy" id="2818388"/>
    <lineage>
        <taxon>Bacteria</taxon>
        <taxon>Pseudomonadati</taxon>
        <taxon>Acidobacteriota</taxon>
        <taxon>Holophagae</taxon>
        <taxon>Acanthopleuribacterales</taxon>
        <taxon>Acanthopleuribacteraceae</taxon>
        <taxon>Sulfidibacter</taxon>
    </lineage>
</organism>
<feature type="domain" description="Erythromycin biosynthesis protein CIII-like C-terminal" evidence="1">
    <location>
        <begin position="300"/>
        <end position="402"/>
    </location>
</feature>
<dbReference type="RefSeq" id="WP_237383527.1">
    <property type="nucleotide sequence ID" value="NZ_CP071793.1"/>
</dbReference>
<reference evidence="2" key="1">
    <citation type="submission" date="2021-03" db="EMBL/GenBank/DDBJ databases">
        <title>Acanthopleuribacteraceae sp. M133.</title>
        <authorList>
            <person name="Wang G."/>
        </authorList>
    </citation>
    <scope>NUCLEOTIDE SEQUENCE</scope>
    <source>
        <strain evidence="2">M133</strain>
    </source>
</reference>